<reference evidence="2 3" key="1">
    <citation type="submission" date="2020-07" db="EMBL/GenBank/DDBJ databases">
        <title>Thermogemmata thermophila gen. nov., sp. nov., a novel moderate thermophilic planctomycete from a Kamchatka hot spring.</title>
        <authorList>
            <person name="Elcheninov A.G."/>
            <person name="Podosokorskaya O.A."/>
            <person name="Kovaleva O.L."/>
            <person name="Novikov A."/>
            <person name="Bonch-Osmolovskaya E.A."/>
            <person name="Toshchakov S.V."/>
            <person name="Kublanov I.V."/>
        </authorList>
    </citation>
    <scope>NUCLEOTIDE SEQUENCE [LARGE SCALE GENOMIC DNA]</scope>
    <source>
        <strain evidence="2 3">2918</strain>
    </source>
</reference>
<sequence length="134" mass="13571">MRNLFALIGFAVVAFAVVGWYCGWYRLSVQKGEGGKAEIQTVVDTKKVTEDSSAFFQKLGQILSQQTQGTGGGSGSGTNPASDKGGSSPGGNSIPGSHVPGSTGLKPQNPPPGATPPPFSAPPVSIPPFSGKTP</sequence>
<name>A0A7V9ACW3_9BACT</name>
<evidence type="ECO:0000256" key="1">
    <source>
        <dbReference type="SAM" id="MobiDB-lite"/>
    </source>
</evidence>
<dbReference type="RefSeq" id="WP_194539251.1">
    <property type="nucleotide sequence ID" value="NZ_JACEFB010000013.1"/>
</dbReference>
<feature type="region of interest" description="Disordered" evidence="1">
    <location>
        <begin position="61"/>
        <end position="134"/>
    </location>
</feature>
<dbReference type="Proteomes" id="UP000542342">
    <property type="component" value="Unassembled WGS sequence"/>
</dbReference>
<evidence type="ECO:0000313" key="2">
    <source>
        <dbReference type="EMBL" id="MBA2227393.1"/>
    </source>
</evidence>
<feature type="compositionally biased region" description="Pro residues" evidence="1">
    <location>
        <begin position="108"/>
        <end position="126"/>
    </location>
</feature>
<comment type="caution">
    <text evidence="2">The sequence shown here is derived from an EMBL/GenBank/DDBJ whole genome shotgun (WGS) entry which is preliminary data.</text>
</comment>
<proteinExistence type="predicted"/>
<organism evidence="2 3">
    <name type="scientific">Thermogemmata fonticola</name>
    <dbReference type="NCBI Taxonomy" id="2755323"/>
    <lineage>
        <taxon>Bacteria</taxon>
        <taxon>Pseudomonadati</taxon>
        <taxon>Planctomycetota</taxon>
        <taxon>Planctomycetia</taxon>
        <taxon>Gemmatales</taxon>
        <taxon>Gemmataceae</taxon>
        <taxon>Thermogemmata</taxon>
    </lineage>
</organism>
<keyword evidence="3" id="KW-1185">Reference proteome</keyword>
<dbReference type="AlphaFoldDB" id="A0A7V9ACW3"/>
<dbReference type="EMBL" id="JACEFB010000013">
    <property type="protein sequence ID" value="MBA2227393.1"/>
    <property type="molecule type" value="Genomic_DNA"/>
</dbReference>
<accession>A0A7V9ACW3</accession>
<evidence type="ECO:0000313" key="3">
    <source>
        <dbReference type="Proteomes" id="UP000542342"/>
    </source>
</evidence>
<protein>
    <submittedName>
        <fullName evidence="2">Uncharacterized protein</fullName>
    </submittedName>
</protein>
<gene>
    <name evidence="2" type="ORF">H0921_14640</name>
</gene>